<feature type="region of interest" description="Disordered" evidence="1">
    <location>
        <begin position="170"/>
        <end position="212"/>
    </location>
</feature>
<dbReference type="STRING" id="446470.Snas_3245"/>
<organism evidence="2 3">
    <name type="scientific">Stackebrandtia nassauensis (strain DSM 44728 / CIP 108903 / NRRL B-16338 / NBRC 102104 / LLR-40K-21)</name>
    <dbReference type="NCBI Taxonomy" id="446470"/>
    <lineage>
        <taxon>Bacteria</taxon>
        <taxon>Bacillati</taxon>
        <taxon>Actinomycetota</taxon>
        <taxon>Actinomycetes</taxon>
        <taxon>Glycomycetales</taxon>
        <taxon>Glycomycetaceae</taxon>
        <taxon>Stackebrandtia</taxon>
    </lineage>
</organism>
<dbReference type="KEGG" id="sna:Snas_3245"/>
<dbReference type="RefSeq" id="WP_013018486.1">
    <property type="nucleotide sequence ID" value="NC_013947.1"/>
</dbReference>
<gene>
    <name evidence="2" type="ordered locus">Snas_3245</name>
</gene>
<dbReference type="InterPro" id="IPR038332">
    <property type="entry name" value="PPE_sf"/>
</dbReference>
<proteinExistence type="predicted"/>
<sequence length="388" mass="42561">MGTYDSFTVDQLREIVDPDQPQTLRQQAEGWGKMAELLREYSLLLDERLRLVEHSWTGEAATMYFDEVRRVQEYIEDSAERATANCGLWCVIATMAGIAKHDVSHIHQLWKDLDAATDAVGLGFVAGVFGADEALEDFQRKPFDAASRQIMEVTMSAADESYARMRDFEEFEPPPSVDDSGLELQSVSTPAPPSGTAVAPPSTTVTATPAVPLGPTAPRPVVPSVIGSRPGMMPMARPMMGPGHTVPPVIGQRDGGSAQPGATGRLIGRDGVVRVTPDVDLRDPNASRAHYGGDDVNRGVIKSQNPQRVADEAQFKLEEEVRRLRERAYAHRVETLTADHSQYAIPGIVGDDSAWDTKAHDPGPVAFDVRRLRHRPVVDDWTLAVRRH</sequence>
<accession>D3QBN3</accession>
<reference evidence="2 3" key="1">
    <citation type="journal article" date="2009" name="Stand. Genomic Sci.">
        <title>Complete genome sequence of Stackebrandtia nassauensis type strain (LLR-40K-21).</title>
        <authorList>
            <person name="Munk C."/>
            <person name="Lapidus A."/>
            <person name="Copeland A."/>
            <person name="Jando M."/>
            <person name="Mayilraj S."/>
            <person name="Glavina Del Rio T."/>
            <person name="Nolan M."/>
            <person name="Chen F."/>
            <person name="Lucas S."/>
            <person name="Tice H."/>
            <person name="Cheng J.F."/>
            <person name="Han C."/>
            <person name="Detter J.C."/>
            <person name="Bruce D."/>
            <person name="Goodwin L."/>
            <person name="Chain P."/>
            <person name="Pitluck S."/>
            <person name="Goker M."/>
            <person name="Ovchinikova G."/>
            <person name="Pati A."/>
            <person name="Ivanova N."/>
            <person name="Mavromatis K."/>
            <person name="Chen A."/>
            <person name="Palaniappan K."/>
            <person name="Land M."/>
            <person name="Hauser L."/>
            <person name="Chang Y.J."/>
            <person name="Jeffries C.D."/>
            <person name="Bristow J."/>
            <person name="Eisen J.A."/>
            <person name="Markowitz V."/>
            <person name="Hugenholtz P."/>
            <person name="Kyrpides N.C."/>
            <person name="Klenk H.P."/>
        </authorList>
    </citation>
    <scope>NUCLEOTIDE SEQUENCE [LARGE SCALE GENOMIC DNA]</scope>
    <source>
        <strain evidence="3">DSM 44728 / CIP 108903 / NRRL B-16338 / NBRC 102104 / LLR-40K-21</strain>
    </source>
</reference>
<feature type="compositionally biased region" description="Low complexity" evidence="1">
    <location>
        <begin position="196"/>
        <end position="212"/>
    </location>
</feature>
<protein>
    <submittedName>
        <fullName evidence="2">Uncharacterized protein</fullName>
    </submittedName>
</protein>
<evidence type="ECO:0000313" key="2">
    <source>
        <dbReference type="EMBL" id="ADD42915.1"/>
    </source>
</evidence>
<keyword evidence="3" id="KW-1185">Reference proteome</keyword>
<dbReference type="OrthoDB" id="4147017at2"/>
<dbReference type="Proteomes" id="UP000000844">
    <property type="component" value="Chromosome"/>
</dbReference>
<dbReference type="Gene3D" id="1.20.1260.20">
    <property type="entry name" value="PPE superfamily"/>
    <property type="match status" value="1"/>
</dbReference>
<evidence type="ECO:0000256" key="1">
    <source>
        <dbReference type="SAM" id="MobiDB-lite"/>
    </source>
</evidence>
<name>D3QBN3_STANL</name>
<dbReference type="EMBL" id="CP001778">
    <property type="protein sequence ID" value="ADD42915.1"/>
    <property type="molecule type" value="Genomic_DNA"/>
</dbReference>
<dbReference type="AlphaFoldDB" id="D3QBN3"/>
<dbReference type="HOGENOM" id="CLU_711537_0_0_11"/>
<evidence type="ECO:0000313" key="3">
    <source>
        <dbReference type="Proteomes" id="UP000000844"/>
    </source>
</evidence>